<name>A0A7W6G4K2_9HYPH</name>
<protein>
    <submittedName>
        <fullName evidence="1">Uncharacterized protein</fullName>
    </submittedName>
</protein>
<gene>
    <name evidence="1" type="ORF">GGQ73_004719</name>
</gene>
<dbReference type="RefSeq" id="WP_183897995.1">
    <property type="nucleotide sequence ID" value="NZ_JACIDV010000029.1"/>
</dbReference>
<organism evidence="1 2">
    <name type="scientific">Rhizobium skierniewicense</name>
    <dbReference type="NCBI Taxonomy" id="984260"/>
    <lineage>
        <taxon>Bacteria</taxon>
        <taxon>Pseudomonadati</taxon>
        <taxon>Pseudomonadota</taxon>
        <taxon>Alphaproteobacteria</taxon>
        <taxon>Hyphomicrobiales</taxon>
        <taxon>Rhizobiaceae</taxon>
        <taxon>Rhizobium/Agrobacterium group</taxon>
        <taxon>Rhizobium</taxon>
    </lineage>
</organism>
<sequence>MDELVYLGARKLGPDIMLANVWEWLHRNANHWAQIASVSPSHHNLKAIDEIDQRNLAYLNDCPAKAWQLLCAGTGETIYGASALSWCQGATFDDVVAMWRRTKVPLVPTATFVRATRLINRNVLPKANSLRSILDQPERGTLYCCILISASNQETFIDLSREDFRNAAQEIFSFARFNNSHSQTVV</sequence>
<dbReference type="EMBL" id="JACIDV010000029">
    <property type="protein sequence ID" value="MBB3948724.1"/>
    <property type="molecule type" value="Genomic_DNA"/>
</dbReference>
<dbReference type="Proteomes" id="UP000565286">
    <property type="component" value="Unassembled WGS sequence"/>
</dbReference>
<dbReference type="AlphaFoldDB" id="A0A7W6G4K2"/>
<reference evidence="1 2" key="1">
    <citation type="submission" date="2020-08" db="EMBL/GenBank/DDBJ databases">
        <title>Genomic Encyclopedia of Type Strains, Phase IV (KMG-IV): sequencing the most valuable type-strain genomes for metagenomic binning, comparative biology and taxonomic classification.</title>
        <authorList>
            <person name="Goeker M."/>
        </authorList>
    </citation>
    <scope>NUCLEOTIDE SEQUENCE [LARGE SCALE GENOMIC DNA]</scope>
    <source>
        <strain evidence="1 2">DSM 26438</strain>
    </source>
</reference>
<evidence type="ECO:0000313" key="1">
    <source>
        <dbReference type="EMBL" id="MBB3948724.1"/>
    </source>
</evidence>
<evidence type="ECO:0000313" key="2">
    <source>
        <dbReference type="Proteomes" id="UP000565286"/>
    </source>
</evidence>
<keyword evidence="2" id="KW-1185">Reference proteome</keyword>
<proteinExistence type="predicted"/>
<accession>A0A7W6G4K2</accession>
<comment type="caution">
    <text evidence="1">The sequence shown here is derived from an EMBL/GenBank/DDBJ whole genome shotgun (WGS) entry which is preliminary data.</text>
</comment>